<keyword evidence="2" id="KW-0472">Membrane</keyword>
<organism evidence="3 4">
    <name type="scientific">Hexamita inflata</name>
    <dbReference type="NCBI Taxonomy" id="28002"/>
    <lineage>
        <taxon>Eukaryota</taxon>
        <taxon>Metamonada</taxon>
        <taxon>Diplomonadida</taxon>
        <taxon>Hexamitidae</taxon>
        <taxon>Hexamitinae</taxon>
        <taxon>Hexamita</taxon>
    </lineage>
</organism>
<gene>
    <name evidence="3" type="ORF">HINF_LOCUS8930</name>
</gene>
<reference evidence="3 4" key="1">
    <citation type="submission" date="2024-07" db="EMBL/GenBank/DDBJ databases">
        <authorList>
            <person name="Akdeniz Z."/>
        </authorList>
    </citation>
    <scope>NUCLEOTIDE SEQUENCE [LARGE SCALE GENOMIC DNA]</scope>
</reference>
<keyword evidence="2" id="KW-0812">Transmembrane</keyword>
<evidence type="ECO:0000313" key="4">
    <source>
        <dbReference type="Proteomes" id="UP001642409"/>
    </source>
</evidence>
<keyword evidence="2" id="KW-1133">Transmembrane helix</keyword>
<proteinExistence type="predicted"/>
<evidence type="ECO:0000313" key="3">
    <source>
        <dbReference type="EMBL" id="CAL5985469.1"/>
    </source>
</evidence>
<sequence>MQYIILSQQTCWSSFGFLTQNKDSTAITAPQSKSCGINFTDDTIKVNVGGYQYLQQFINQVHTARTDYYDVFLQNGTSEDLVKKLKWTISTKVVITDASDGPIVTMNTIVVGYLLYIIAGVVAIIFLIAIFLIQKSCNKKRLTNMQQESQQSQKEIEKEAKKKQKKLMEKMAKKKQQAQVVVNRPTSKNNIIAEVDINKVQIIDQQMWK</sequence>
<accession>A0ABP1H3V3</accession>
<keyword evidence="4" id="KW-1185">Reference proteome</keyword>
<evidence type="ECO:0000256" key="1">
    <source>
        <dbReference type="SAM" id="Coils"/>
    </source>
</evidence>
<dbReference type="Proteomes" id="UP001642409">
    <property type="component" value="Unassembled WGS sequence"/>
</dbReference>
<evidence type="ECO:0000256" key="2">
    <source>
        <dbReference type="SAM" id="Phobius"/>
    </source>
</evidence>
<name>A0ABP1H3V3_9EUKA</name>
<protein>
    <submittedName>
        <fullName evidence="3">Hypothetical_protein</fullName>
    </submittedName>
</protein>
<feature type="coiled-coil region" evidence="1">
    <location>
        <begin position="139"/>
        <end position="177"/>
    </location>
</feature>
<comment type="caution">
    <text evidence="3">The sequence shown here is derived from an EMBL/GenBank/DDBJ whole genome shotgun (WGS) entry which is preliminary data.</text>
</comment>
<dbReference type="EMBL" id="CAXDID020000019">
    <property type="protein sequence ID" value="CAL5985469.1"/>
    <property type="molecule type" value="Genomic_DNA"/>
</dbReference>
<feature type="transmembrane region" description="Helical" evidence="2">
    <location>
        <begin position="113"/>
        <end position="133"/>
    </location>
</feature>
<keyword evidence="1" id="KW-0175">Coiled coil</keyword>